<proteinExistence type="predicted"/>
<gene>
    <name evidence="1" type="ORF">SMTD_LOCUS11959</name>
</gene>
<dbReference type="Proteomes" id="UP000269396">
    <property type="component" value="Unassembled WGS sequence"/>
</dbReference>
<accession>A0A183PC73</accession>
<keyword evidence="2" id="KW-1185">Reference proteome</keyword>
<sequence>METSTSDVKHGLQWTNRTQLDDLDFSDELALLPHTHEQMKVKTTSVAASSVAVGPHIHKGTSNILKYSMENISTITLDGEALEEVETFTYLVSIIDEQGGSDAYLKAKIGKTTEAFP</sequence>
<evidence type="ECO:0000313" key="1">
    <source>
        <dbReference type="EMBL" id="VDP59707.1"/>
    </source>
</evidence>
<protein>
    <submittedName>
        <fullName evidence="1">Uncharacterized protein</fullName>
    </submittedName>
</protein>
<dbReference type="AlphaFoldDB" id="A0A183PC73"/>
<evidence type="ECO:0000313" key="2">
    <source>
        <dbReference type="Proteomes" id="UP000269396"/>
    </source>
</evidence>
<dbReference type="PANTHER" id="PTHR47027">
    <property type="entry name" value="REVERSE TRANSCRIPTASE DOMAIN-CONTAINING PROTEIN"/>
    <property type="match status" value="1"/>
</dbReference>
<dbReference type="PANTHER" id="PTHR47027:SF25">
    <property type="entry name" value="REVERSE TRANSCRIPTASE DOMAIN-CONTAINING PROTEIN"/>
    <property type="match status" value="1"/>
</dbReference>
<organism evidence="1 2">
    <name type="scientific">Schistosoma mattheei</name>
    <dbReference type="NCBI Taxonomy" id="31246"/>
    <lineage>
        <taxon>Eukaryota</taxon>
        <taxon>Metazoa</taxon>
        <taxon>Spiralia</taxon>
        <taxon>Lophotrochozoa</taxon>
        <taxon>Platyhelminthes</taxon>
        <taxon>Trematoda</taxon>
        <taxon>Digenea</taxon>
        <taxon>Strigeidida</taxon>
        <taxon>Schistosomatoidea</taxon>
        <taxon>Schistosomatidae</taxon>
        <taxon>Schistosoma</taxon>
    </lineage>
</organism>
<reference evidence="1 2" key="1">
    <citation type="submission" date="2018-11" db="EMBL/GenBank/DDBJ databases">
        <authorList>
            <consortium name="Pathogen Informatics"/>
        </authorList>
    </citation>
    <scope>NUCLEOTIDE SEQUENCE [LARGE SCALE GENOMIC DNA]</scope>
    <source>
        <strain>Denwood</strain>
        <strain evidence="2">Zambia</strain>
    </source>
</reference>
<name>A0A183PC73_9TREM</name>
<dbReference type="EMBL" id="UZAL01031976">
    <property type="protein sequence ID" value="VDP59707.1"/>
    <property type="molecule type" value="Genomic_DNA"/>
</dbReference>